<dbReference type="GO" id="GO:0022857">
    <property type="term" value="F:transmembrane transporter activity"/>
    <property type="evidence" value="ECO:0007669"/>
    <property type="project" value="InterPro"/>
</dbReference>
<evidence type="ECO:0000256" key="9">
    <source>
        <dbReference type="ARBA" id="ARBA00025439"/>
    </source>
</evidence>
<comment type="function">
    <text evidence="9">Part of the ABC transporter complex LsrABCD involved in autoinducer 2 (AI-2) import. Probably responsible for the translocation of the substrate across the membrane.</text>
</comment>
<keyword evidence="13" id="KW-1185">Reference proteome</keyword>
<feature type="transmembrane region" description="Helical" evidence="11">
    <location>
        <begin position="249"/>
        <end position="275"/>
    </location>
</feature>
<proteinExistence type="predicted"/>
<dbReference type="EMBL" id="FMXQ01000010">
    <property type="protein sequence ID" value="SDB53142.1"/>
    <property type="molecule type" value="Genomic_DNA"/>
</dbReference>
<gene>
    <name evidence="12" type="ORF">SAMN02982931_04202</name>
</gene>
<evidence type="ECO:0000313" key="12">
    <source>
        <dbReference type="EMBL" id="SDB53142.1"/>
    </source>
</evidence>
<feature type="transmembrane region" description="Helical" evidence="11">
    <location>
        <begin position="119"/>
        <end position="137"/>
    </location>
</feature>
<evidence type="ECO:0000256" key="5">
    <source>
        <dbReference type="ARBA" id="ARBA00022519"/>
    </source>
</evidence>
<comment type="subunit">
    <text evidence="2">The complex is composed of two ATP-binding proteins (LsrA), two transmembrane proteins (LsrC and LsrD) and a solute-binding protein (LsrB).</text>
</comment>
<reference evidence="12 13" key="1">
    <citation type="submission" date="2016-10" db="EMBL/GenBank/DDBJ databases">
        <authorList>
            <person name="de Groot N.N."/>
        </authorList>
    </citation>
    <scope>NUCLEOTIDE SEQUENCE [LARGE SCALE GENOMIC DNA]</scope>
    <source>
        <strain evidence="12 13">ATCC 35022</strain>
    </source>
</reference>
<dbReference type="Proteomes" id="UP000199071">
    <property type="component" value="Unassembled WGS sequence"/>
</dbReference>
<evidence type="ECO:0000256" key="7">
    <source>
        <dbReference type="ARBA" id="ARBA00022989"/>
    </source>
</evidence>
<feature type="transmembrane region" description="Helical" evidence="11">
    <location>
        <begin position="12"/>
        <end position="32"/>
    </location>
</feature>
<evidence type="ECO:0000256" key="10">
    <source>
        <dbReference type="ARBA" id="ARBA00039381"/>
    </source>
</evidence>
<name>A0A1G6E703_9HYPH</name>
<dbReference type="GO" id="GO:0005886">
    <property type="term" value="C:plasma membrane"/>
    <property type="evidence" value="ECO:0007669"/>
    <property type="project" value="UniProtKB-SubCell"/>
</dbReference>
<comment type="subcellular location">
    <subcellularLocation>
        <location evidence="1">Cell membrane</location>
        <topology evidence="1">Multi-pass membrane protein</topology>
    </subcellularLocation>
</comment>
<evidence type="ECO:0000256" key="6">
    <source>
        <dbReference type="ARBA" id="ARBA00022692"/>
    </source>
</evidence>
<keyword evidence="4" id="KW-1003">Cell membrane</keyword>
<keyword evidence="5" id="KW-0997">Cell inner membrane</keyword>
<dbReference type="PANTHER" id="PTHR32196">
    <property type="entry name" value="ABC TRANSPORTER PERMEASE PROTEIN YPHD-RELATED-RELATED"/>
    <property type="match status" value="1"/>
</dbReference>
<evidence type="ECO:0000256" key="8">
    <source>
        <dbReference type="ARBA" id="ARBA00023136"/>
    </source>
</evidence>
<keyword evidence="8 11" id="KW-0472">Membrane</keyword>
<dbReference type="PANTHER" id="PTHR32196:SF71">
    <property type="entry name" value="AUTOINDUCER 2 IMPORT SYSTEM PERMEASE PROTEIN LSRD"/>
    <property type="match status" value="1"/>
</dbReference>
<evidence type="ECO:0000313" key="13">
    <source>
        <dbReference type="Proteomes" id="UP000199071"/>
    </source>
</evidence>
<evidence type="ECO:0000256" key="11">
    <source>
        <dbReference type="SAM" id="Phobius"/>
    </source>
</evidence>
<dbReference type="RefSeq" id="WP_090879712.1">
    <property type="nucleotide sequence ID" value="NZ_FMXQ01000010.1"/>
</dbReference>
<protein>
    <recommendedName>
        <fullName evidence="10">Autoinducer 2 import system permease protein LsrD</fullName>
    </recommendedName>
</protein>
<dbReference type="InterPro" id="IPR001851">
    <property type="entry name" value="ABC_transp_permease"/>
</dbReference>
<organism evidence="12 13">
    <name type="scientific">Bauldia litoralis</name>
    <dbReference type="NCBI Taxonomy" id="665467"/>
    <lineage>
        <taxon>Bacteria</taxon>
        <taxon>Pseudomonadati</taxon>
        <taxon>Pseudomonadota</taxon>
        <taxon>Alphaproteobacteria</taxon>
        <taxon>Hyphomicrobiales</taxon>
        <taxon>Kaistiaceae</taxon>
        <taxon>Bauldia</taxon>
    </lineage>
</organism>
<evidence type="ECO:0000256" key="4">
    <source>
        <dbReference type="ARBA" id="ARBA00022475"/>
    </source>
</evidence>
<sequence>MSALGRLKSWEGLLLALLVIIVAVNIEHSPYYLGVGNIVNLFQLSIEKIIVALIMTLVIINGEIDLSVASVMGLAACVLAWLFEMGTPMPLAIVGGLLAGLAAGLFNGFWVAYVGLPSLAVTLAGLIGYRGIARILVEDHPIGNFPEWFNLVGQQPLIGPVTVSIVIFALLFVIIAITLHSSALGRLVYVIGNNLQAARYSGIRVRLVKMTLFGASGTIAALAGILYAARLGSVRGDMAAGFELDIITIVLLGGVSIFGGSGNLAGVGLSILVILNLRNGMGLASITGNTQTSVIGALLILSVLVPNMAQTISNKWNGRET</sequence>
<evidence type="ECO:0000256" key="1">
    <source>
        <dbReference type="ARBA" id="ARBA00004651"/>
    </source>
</evidence>
<feature type="transmembrane region" description="Helical" evidence="11">
    <location>
        <begin position="207"/>
        <end position="229"/>
    </location>
</feature>
<feature type="transmembrane region" description="Helical" evidence="11">
    <location>
        <begin position="157"/>
        <end position="179"/>
    </location>
</feature>
<feature type="transmembrane region" description="Helical" evidence="11">
    <location>
        <begin position="89"/>
        <end position="112"/>
    </location>
</feature>
<dbReference type="Pfam" id="PF02653">
    <property type="entry name" value="BPD_transp_2"/>
    <property type="match status" value="1"/>
</dbReference>
<evidence type="ECO:0000256" key="3">
    <source>
        <dbReference type="ARBA" id="ARBA00022448"/>
    </source>
</evidence>
<accession>A0A1G6E703</accession>
<keyword evidence="6 11" id="KW-0812">Transmembrane</keyword>
<keyword evidence="7 11" id="KW-1133">Transmembrane helix</keyword>
<evidence type="ECO:0000256" key="2">
    <source>
        <dbReference type="ARBA" id="ARBA00011262"/>
    </source>
</evidence>
<dbReference type="STRING" id="665467.SAMN02982931_04202"/>
<dbReference type="OrthoDB" id="7947581at2"/>
<dbReference type="CDD" id="cd06579">
    <property type="entry name" value="TM_PBP1_transp_AraH_like"/>
    <property type="match status" value="1"/>
</dbReference>
<keyword evidence="3" id="KW-0813">Transport</keyword>
<dbReference type="AlphaFoldDB" id="A0A1G6E703"/>